<dbReference type="Pfam" id="PF02519">
    <property type="entry name" value="Auxin_inducible"/>
    <property type="match status" value="1"/>
</dbReference>
<keyword evidence="2" id="KW-0732">Signal</keyword>
<name>A0A9Q0FML5_9ROSI</name>
<dbReference type="PANTHER" id="PTHR31175:SF120">
    <property type="entry name" value="OS09G0547100 PROTEIN"/>
    <property type="match status" value="1"/>
</dbReference>
<protein>
    <submittedName>
        <fullName evidence="3">Uncharacterized protein</fullName>
    </submittedName>
</protein>
<evidence type="ECO:0000313" key="4">
    <source>
        <dbReference type="Proteomes" id="UP001141552"/>
    </source>
</evidence>
<dbReference type="PANTHER" id="PTHR31175">
    <property type="entry name" value="AUXIN-RESPONSIVE FAMILY PROTEIN"/>
    <property type="match status" value="1"/>
</dbReference>
<evidence type="ECO:0000256" key="2">
    <source>
        <dbReference type="SAM" id="SignalP"/>
    </source>
</evidence>
<evidence type="ECO:0000313" key="3">
    <source>
        <dbReference type="EMBL" id="KAJ4834319.1"/>
    </source>
</evidence>
<dbReference type="EMBL" id="JAKUCV010004729">
    <property type="protein sequence ID" value="KAJ4834319.1"/>
    <property type="molecule type" value="Genomic_DNA"/>
</dbReference>
<dbReference type="InterPro" id="IPR003676">
    <property type="entry name" value="SAUR_fam"/>
</dbReference>
<organism evidence="3 4">
    <name type="scientific">Turnera subulata</name>
    <dbReference type="NCBI Taxonomy" id="218843"/>
    <lineage>
        <taxon>Eukaryota</taxon>
        <taxon>Viridiplantae</taxon>
        <taxon>Streptophyta</taxon>
        <taxon>Embryophyta</taxon>
        <taxon>Tracheophyta</taxon>
        <taxon>Spermatophyta</taxon>
        <taxon>Magnoliopsida</taxon>
        <taxon>eudicotyledons</taxon>
        <taxon>Gunneridae</taxon>
        <taxon>Pentapetalae</taxon>
        <taxon>rosids</taxon>
        <taxon>fabids</taxon>
        <taxon>Malpighiales</taxon>
        <taxon>Passifloraceae</taxon>
        <taxon>Turnera</taxon>
    </lineage>
</organism>
<dbReference type="Proteomes" id="UP001141552">
    <property type="component" value="Unassembled WGS sequence"/>
</dbReference>
<dbReference type="OrthoDB" id="851543at2759"/>
<dbReference type="GO" id="GO:0009733">
    <property type="term" value="P:response to auxin"/>
    <property type="evidence" value="ECO:0007669"/>
    <property type="project" value="InterPro"/>
</dbReference>
<comment type="caution">
    <text evidence="3">The sequence shown here is derived from an EMBL/GenBank/DDBJ whole genome shotgun (WGS) entry which is preliminary data.</text>
</comment>
<proteinExistence type="inferred from homology"/>
<dbReference type="AlphaFoldDB" id="A0A9Q0FML5"/>
<reference evidence="3" key="1">
    <citation type="submission" date="2022-02" db="EMBL/GenBank/DDBJ databases">
        <authorList>
            <person name="Henning P.M."/>
            <person name="McCubbin A.G."/>
            <person name="Shore J.S."/>
        </authorList>
    </citation>
    <scope>NUCLEOTIDE SEQUENCE</scope>
    <source>
        <strain evidence="3">F60SS</strain>
        <tissue evidence="3">Leaves</tissue>
    </source>
</reference>
<gene>
    <name evidence="3" type="ORF">Tsubulata_014219</name>
</gene>
<reference evidence="3" key="2">
    <citation type="journal article" date="2023" name="Plants (Basel)">
        <title>Annotation of the Turnera subulata (Passifloraceae) Draft Genome Reveals the S-Locus Evolved after the Divergence of Turneroideae from Passifloroideae in a Stepwise Manner.</title>
        <authorList>
            <person name="Henning P.M."/>
            <person name="Roalson E.H."/>
            <person name="Mir W."/>
            <person name="McCubbin A.G."/>
            <person name="Shore J.S."/>
        </authorList>
    </citation>
    <scope>NUCLEOTIDE SEQUENCE</scope>
    <source>
        <strain evidence="3">F60SS</strain>
    </source>
</reference>
<comment type="similarity">
    <text evidence="1">Belongs to the ARG7 family.</text>
</comment>
<sequence length="122" mass="13962">MIILTKLIAIAIKWRALAGVGRRRISLPRVALCHQQKASKGHFVVYTMDRNRFVIPLVYLDNNIFRELFRMSEEAFGLPRDGPITLACDSAFLEYVLSIVQRNTSKDPVAKAFDVLTSKFKY</sequence>
<feature type="signal peptide" evidence="2">
    <location>
        <begin position="1"/>
        <end position="18"/>
    </location>
</feature>
<keyword evidence="4" id="KW-1185">Reference proteome</keyword>
<feature type="chain" id="PRO_5040491158" evidence="2">
    <location>
        <begin position="19"/>
        <end position="122"/>
    </location>
</feature>
<accession>A0A9Q0FML5</accession>
<evidence type="ECO:0000256" key="1">
    <source>
        <dbReference type="ARBA" id="ARBA00006974"/>
    </source>
</evidence>